<dbReference type="Proteomes" id="UP000316426">
    <property type="component" value="Chromosome"/>
</dbReference>
<sequence>MMVAARKIRCVVVLADAETLGMPQRTQPRFRPSDLLPWADPHIRSLVEQLQQEVREEEAQRRMAPPAPSATFDDDSTLDDELALDLITRRF</sequence>
<dbReference type="KEGG" id="bmei:Spa11_45610"/>
<dbReference type="AlphaFoldDB" id="A0A518KEV9"/>
<evidence type="ECO:0000313" key="2">
    <source>
        <dbReference type="Proteomes" id="UP000316426"/>
    </source>
</evidence>
<accession>A0A518KEV9</accession>
<dbReference type="EMBL" id="CP036349">
    <property type="protein sequence ID" value="QDV76331.1"/>
    <property type="molecule type" value="Genomic_DNA"/>
</dbReference>
<protein>
    <submittedName>
        <fullName evidence="1">Uncharacterized protein</fullName>
    </submittedName>
</protein>
<dbReference type="RefSeq" id="WP_145116778.1">
    <property type="nucleotide sequence ID" value="NZ_CP036349.1"/>
</dbReference>
<reference evidence="1 2" key="1">
    <citation type="submission" date="2019-02" db="EMBL/GenBank/DDBJ databases">
        <title>Deep-cultivation of Planctomycetes and their phenomic and genomic characterization uncovers novel biology.</title>
        <authorList>
            <person name="Wiegand S."/>
            <person name="Jogler M."/>
            <person name="Boedeker C."/>
            <person name="Pinto D."/>
            <person name="Vollmers J."/>
            <person name="Rivas-Marin E."/>
            <person name="Kohn T."/>
            <person name="Peeters S.H."/>
            <person name="Heuer A."/>
            <person name="Rast P."/>
            <person name="Oberbeckmann S."/>
            <person name="Bunk B."/>
            <person name="Jeske O."/>
            <person name="Meyerdierks A."/>
            <person name="Storesund J.E."/>
            <person name="Kallscheuer N."/>
            <person name="Luecker S."/>
            <person name="Lage O.M."/>
            <person name="Pohl T."/>
            <person name="Merkel B.J."/>
            <person name="Hornburger P."/>
            <person name="Mueller R.-W."/>
            <person name="Bruemmer F."/>
            <person name="Labrenz M."/>
            <person name="Spormann A.M."/>
            <person name="Op den Camp H."/>
            <person name="Overmann J."/>
            <person name="Amann R."/>
            <person name="Jetten M.S.M."/>
            <person name="Mascher T."/>
            <person name="Medema M.H."/>
            <person name="Devos D.P."/>
            <person name="Kaster A.-K."/>
            <person name="Ovreas L."/>
            <person name="Rohde M."/>
            <person name="Galperin M.Y."/>
            <person name="Jogler C."/>
        </authorList>
    </citation>
    <scope>NUCLEOTIDE SEQUENCE [LARGE SCALE GENOMIC DNA]</scope>
    <source>
        <strain evidence="1 2">Spa11</strain>
    </source>
</reference>
<keyword evidence="2" id="KW-1185">Reference proteome</keyword>
<name>A0A518KEV9_9BACT</name>
<evidence type="ECO:0000313" key="1">
    <source>
        <dbReference type="EMBL" id="QDV76331.1"/>
    </source>
</evidence>
<gene>
    <name evidence="1" type="ORF">Spa11_45610</name>
</gene>
<organism evidence="1 2">
    <name type="scientific">Botrimarina mediterranea</name>
    <dbReference type="NCBI Taxonomy" id="2528022"/>
    <lineage>
        <taxon>Bacteria</taxon>
        <taxon>Pseudomonadati</taxon>
        <taxon>Planctomycetota</taxon>
        <taxon>Planctomycetia</taxon>
        <taxon>Pirellulales</taxon>
        <taxon>Lacipirellulaceae</taxon>
        <taxon>Botrimarina</taxon>
    </lineage>
</organism>
<proteinExistence type="predicted"/>